<dbReference type="GO" id="GO:0008685">
    <property type="term" value="F:2-C-methyl-D-erythritol 2,4-cyclodiphosphate synthase activity"/>
    <property type="evidence" value="ECO:0007669"/>
    <property type="project" value="UniProtKB-EC"/>
</dbReference>
<evidence type="ECO:0000256" key="5">
    <source>
        <dbReference type="ARBA" id="ARBA00022723"/>
    </source>
</evidence>
<dbReference type="SUPFAM" id="SSF69765">
    <property type="entry name" value="IpsF-like"/>
    <property type="match status" value="1"/>
</dbReference>
<keyword evidence="6 8" id="KW-0414">Isoprene biosynthesis</keyword>
<dbReference type="CDD" id="cd00554">
    <property type="entry name" value="MECDP_synthase"/>
    <property type="match status" value="1"/>
</dbReference>
<dbReference type="STRING" id="94643.A0A2A9MCR1"/>
<feature type="compositionally biased region" description="Basic and acidic residues" evidence="9">
    <location>
        <begin position="431"/>
        <end position="455"/>
    </location>
</feature>
<dbReference type="AlphaFoldDB" id="A0A2A9MCR1"/>
<reference evidence="12 13" key="1">
    <citation type="submission" date="2017-09" db="EMBL/GenBank/DDBJ databases">
        <title>Genome sequencing of Besnoitia besnoiti strain Bb-Ger1.</title>
        <authorList>
            <person name="Schares G."/>
            <person name="Venepally P."/>
            <person name="Lorenzi H.A."/>
        </authorList>
    </citation>
    <scope>NUCLEOTIDE SEQUENCE [LARGE SCALE GENOMIC DNA]</scope>
    <source>
        <strain evidence="12 13">Bb-Ger1</strain>
    </source>
</reference>
<dbReference type="UniPathway" id="UPA00056">
    <property type="reaction ID" value="UER00095"/>
</dbReference>
<dbReference type="GO" id="GO:0019288">
    <property type="term" value="P:isopentenyl diphosphate biosynthetic process, methylerythritol 4-phosphate pathway"/>
    <property type="evidence" value="ECO:0007669"/>
    <property type="project" value="UniProtKB-UniPathway"/>
</dbReference>
<dbReference type="GO" id="GO:0046872">
    <property type="term" value="F:metal ion binding"/>
    <property type="evidence" value="ECO:0007669"/>
    <property type="project" value="UniProtKB-KW"/>
</dbReference>
<dbReference type="EC" id="4.6.1.12" evidence="4 8"/>
<dbReference type="GeneID" id="40312596"/>
<dbReference type="VEuPathDB" id="ToxoDB:BESB_076700"/>
<dbReference type="HAMAP" id="MF_00107">
    <property type="entry name" value="IspF"/>
    <property type="match status" value="1"/>
</dbReference>
<dbReference type="PANTHER" id="PTHR43181">
    <property type="entry name" value="2-C-METHYL-D-ERYTHRITOL 2,4-CYCLODIPHOSPHATE SYNTHASE, CHLOROPLASTIC"/>
    <property type="match status" value="1"/>
</dbReference>
<dbReference type="Pfam" id="PF02542">
    <property type="entry name" value="YgbB"/>
    <property type="match status" value="1"/>
</dbReference>
<evidence type="ECO:0000313" key="13">
    <source>
        <dbReference type="Proteomes" id="UP000224006"/>
    </source>
</evidence>
<evidence type="ECO:0000256" key="9">
    <source>
        <dbReference type="SAM" id="MobiDB-lite"/>
    </source>
</evidence>
<comment type="caution">
    <text evidence="12">The sequence shown here is derived from an EMBL/GenBank/DDBJ whole genome shotgun (WGS) entry which is preliminary data.</text>
</comment>
<dbReference type="PANTHER" id="PTHR43181:SF1">
    <property type="entry name" value="2-C-METHYL-D-ERYTHRITOL 2,4-CYCLODIPHOSPHATE SYNTHASE, CHLOROPLASTIC"/>
    <property type="match status" value="1"/>
</dbReference>
<accession>A0A2A9MCR1</accession>
<name>A0A2A9MCR1_BESBE</name>
<keyword evidence="5" id="KW-0479">Metal-binding</keyword>
<evidence type="ECO:0000256" key="6">
    <source>
        <dbReference type="ARBA" id="ARBA00023229"/>
    </source>
</evidence>
<proteinExistence type="inferred from homology"/>
<dbReference type="InterPro" id="IPR036571">
    <property type="entry name" value="MECDP_synthase_sf"/>
</dbReference>
<evidence type="ECO:0000256" key="7">
    <source>
        <dbReference type="ARBA" id="ARBA00023239"/>
    </source>
</evidence>
<dbReference type="KEGG" id="bbes:BESB_076700"/>
<dbReference type="OrthoDB" id="2015434at2759"/>
<evidence type="ECO:0000256" key="3">
    <source>
        <dbReference type="ARBA" id="ARBA00004709"/>
    </source>
</evidence>
<evidence type="ECO:0000313" key="12">
    <source>
        <dbReference type="EMBL" id="PFH33453.1"/>
    </source>
</evidence>
<gene>
    <name evidence="12" type="ORF">BESB_076700</name>
</gene>
<keyword evidence="10" id="KW-0732">Signal</keyword>
<sequence>MRAASLRPSLLLFLFSSLLAASTLCPLVPPLSFLSPSICAYALQVDCSSRGGGGSQRHSLAPSFPSSSAPAFPAAASASRLLAAAPPCGSPASASFARPPAGQRAAFLSARPLPSAHFFAPFRARHAKPAASQRLGGSAIAFSCAAHASLLSVSAAPVSPRPSAVAASAASASARQIEEAANAAQSREAGTSSAPAFRVGHGWDLHRVSTDPRRVTGPLIVGGVCVSTPPAKRSLLTRALSLLPAKLRALGSHLGLLRERVSCRAAGTEGRLGGTLASEAPPPVENAFGVVAHSDGDVLLHAVCDALFGALSLGDIGEHFPDTDPRYRGVSSSGLVKEALAKVRAAGGGGGGAWEVGSADATLVFEGFKLGPARKRAMQANLAALLEVPPTAVSLKAKTSEGVGPVGRQEAIACHVVLTLVRQASGGAGGSREEQNSKKQEAGDAADGRAAAREL</sequence>
<organism evidence="12 13">
    <name type="scientific">Besnoitia besnoiti</name>
    <name type="common">Apicomplexan protozoan</name>
    <dbReference type="NCBI Taxonomy" id="94643"/>
    <lineage>
        <taxon>Eukaryota</taxon>
        <taxon>Sar</taxon>
        <taxon>Alveolata</taxon>
        <taxon>Apicomplexa</taxon>
        <taxon>Conoidasida</taxon>
        <taxon>Coccidia</taxon>
        <taxon>Eucoccidiorida</taxon>
        <taxon>Eimeriorina</taxon>
        <taxon>Sarcocystidae</taxon>
        <taxon>Besnoitia</taxon>
    </lineage>
</organism>
<dbReference type="Gene3D" id="3.30.1330.50">
    <property type="entry name" value="2-C-methyl-D-erythritol 2,4-cyclodiphosphate synthase"/>
    <property type="match status" value="1"/>
</dbReference>
<evidence type="ECO:0000256" key="10">
    <source>
        <dbReference type="SAM" id="SignalP"/>
    </source>
</evidence>
<evidence type="ECO:0000256" key="8">
    <source>
        <dbReference type="RuleBase" id="RU004395"/>
    </source>
</evidence>
<feature type="domain" description="2-C-methyl-D-erythritol 2,4-cyclodiphosphate synthase" evidence="11">
    <location>
        <begin position="285"/>
        <end position="420"/>
    </location>
</feature>
<comment type="catalytic activity">
    <reaction evidence="1 8">
        <text>4-CDP-2-C-methyl-D-erythritol 2-phosphate = 2-C-methyl-D-erythritol 2,4-cyclic diphosphate + CMP</text>
        <dbReference type="Rhea" id="RHEA:23864"/>
        <dbReference type="ChEBI" id="CHEBI:57919"/>
        <dbReference type="ChEBI" id="CHEBI:58483"/>
        <dbReference type="ChEBI" id="CHEBI:60377"/>
        <dbReference type="EC" id="4.6.1.12"/>
    </reaction>
</comment>
<protein>
    <recommendedName>
        <fullName evidence="4 8">2-C-methyl-D-erythritol 2,4-cyclodiphosphate synthase</fullName>
        <ecNumber evidence="4 8">4.6.1.12</ecNumber>
    </recommendedName>
</protein>
<dbReference type="Proteomes" id="UP000224006">
    <property type="component" value="Chromosome VII"/>
</dbReference>
<dbReference type="NCBIfam" id="TIGR00151">
    <property type="entry name" value="ispF"/>
    <property type="match status" value="1"/>
</dbReference>
<feature type="region of interest" description="Disordered" evidence="9">
    <location>
        <begin position="425"/>
        <end position="455"/>
    </location>
</feature>
<dbReference type="PROSITE" id="PS01350">
    <property type="entry name" value="ISPF"/>
    <property type="match status" value="1"/>
</dbReference>
<dbReference type="InterPro" id="IPR020555">
    <property type="entry name" value="MECDP_synthase_CS"/>
</dbReference>
<evidence type="ECO:0000256" key="2">
    <source>
        <dbReference type="ARBA" id="ARBA00001968"/>
    </source>
</evidence>
<evidence type="ECO:0000256" key="1">
    <source>
        <dbReference type="ARBA" id="ARBA00000200"/>
    </source>
</evidence>
<feature type="chain" id="PRO_5013264727" description="2-C-methyl-D-erythritol 2,4-cyclodiphosphate synthase" evidence="10">
    <location>
        <begin position="21"/>
        <end position="455"/>
    </location>
</feature>
<comment type="similarity">
    <text evidence="8">Belongs to the IspF family.</text>
</comment>
<evidence type="ECO:0000259" key="11">
    <source>
        <dbReference type="Pfam" id="PF02542"/>
    </source>
</evidence>
<keyword evidence="7 8" id="KW-0456">Lyase</keyword>
<comment type="pathway">
    <text evidence="3">Isoprenoid biosynthesis; isopentenyl diphosphate biosynthesis via DXP pathway; isopentenyl diphosphate from 1-deoxy-D-xylulose 5-phosphate: step 4/6.</text>
</comment>
<comment type="cofactor">
    <cofactor evidence="2">
        <name>a divalent metal cation</name>
        <dbReference type="ChEBI" id="CHEBI:60240"/>
    </cofactor>
</comment>
<feature type="signal peptide" evidence="10">
    <location>
        <begin position="1"/>
        <end position="20"/>
    </location>
</feature>
<dbReference type="InterPro" id="IPR003526">
    <property type="entry name" value="MECDP_synthase"/>
</dbReference>
<keyword evidence="13" id="KW-1185">Reference proteome</keyword>
<dbReference type="EMBL" id="NWUJ01000008">
    <property type="protein sequence ID" value="PFH33453.1"/>
    <property type="molecule type" value="Genomic_DNA"/>
</dbReference>
<dbReference type="RefSeq" id="XP_029217462.1">
    <property type="nucleotide sequence ID" value="XM_029366031.1"/>
</dbReference>
<evidence type="ECO:0000256" key="4">
    <source>
        <dbReference type="ARBA" id="ARBA00012579"/>
    </source>
</evidence>
<dbReference type="GO" id="GO:0016114">
    <property type="term" value="P:terpenoid biosynthetic process"/>
    <property type="evidence" value="ECO:0007669"/>
    <property type="project" value="InterPro"/>
</dbReference>